<dbReference type="GO" id="GO:0000725">
    <property type="term" value="P:recombinational repair"/>
    <property type="evidence" value="ECO:0007669"/>
    <property type="project" value="TreeGrafter"/>
</dbReference>
<dbReference type="InterPro" id="IPR027417">
    <property type="entry name" value="P-loop_NTPase"/>
</dbReference>
<dbReference type="SUPFAM" id="SSF52540">
    <property type="entry name" value="P-loop containing nucleoside triphosphate hydrolases"/>
    <property type="match status" value="1"/>
</dbReference>
<feature type="binding site" evidence="12">
    <location>
        <begin position="41"/>
        <end position="48"/>
    </location>
    <ligand>
        <name>ATP</name>
        <dbReference type="ChEBI" id="CHEBI:30616"/>
    </ligand>
</feature>
<dbReference type="AlphaFoldDB" id="B3QYS3"/>
<evidence type="ECO:0000256" key="14">
    <source>
        <dbReference type="SAM" id="MobiDB-lite"/>
    </source>
</evidence>
<feature type="domain" description="UvrD-like helicase C-terminal" evidence="16">
    <location>
        <begin position="301"/>
        <end position="576"/>
    </location>
</feature>
<evidence type="ECO:0000256" key="7">
    <source>
        <dbReference type="ARBA" id="ARBA00023235"/>
    </source>
</evidence>
<keyword evidence="18" id="KW-1185">Reference proteome</keyword>
<dbReference type="STRING" id="517418.Ctha_2697"/>
<proteinExistence type="inferred from homology"/>
<evidence type="ECO:0000256" key="3">
    <source>
        <dbReference type="ARBA" id="ARBA00022801"/>
    </source>
</evidence>
<keyword evidence="6" id="KW-0238">DNA-binding</keyword>
<feature type="region of interest" description="Disordered" evidence="14">
    <location>
        <begin position="678"/>
        <end position="706"/>
    </location>
</feature>
<comment type="similarity">
    <text evidence="1">Belongs to the helicase family. UvrD subfamily.</text>
</comment>
<protein>
    <recommendedName>
        <fullName evidence="9">DNA 3'-5' helicase</fullName>
        <ecNumber evidence="9">5.6.2.4</ecNumber>
    </recommendedName>
    <alternativeName>
        <fullName evidence="10">DNA 3'-5' helicase II</fullName>
    </alternativeName>
</protein>
<dbReference type="PROSITE" id="PS51198">
    <property type="entry name" value="UVRD_HELICASE_ATP_BIND"/>
    <property type="match status" value="1"/>
</dbReference>
<keyword evidence="5 12" id="KW-0067">ATP-binding</keyword>
<dbReference type="Pfam" id="PF00580">
    <property type="entry name" value="UvrD-helicase"/>
    <property type="match status" value="1"/>
</dbReference>
<dbReference type="GO" id="GO:0016887">
    <property type="term" value="F:ATP hydrolysis activity"/>
    <property type="evidence" value="ECO:0007669"/>
    <property type="project" value="RHEA"/>
</dbReference>
<dbReference type="GO" id="GO:0009314">
    <property type="term" value="P:response to radiation"/>
    <property type="evidence" value="ECO:0007669"/>
    <property type="project" value="UniProtKB-ARBA"/>
</dbReference>
<dbReference type="EC" id="5.6.2.4" evidence="9"/>
<feature type="domain" description="UvrD-like helicase ATP-binding" evidence="15">
    <location>
        <begin position="20"/>
        <end position="300"/>
    </location>
</feature>
<dbReference type="InterPro" id="IPR014017">
    <property type="entry name" value="DNA_helicase_UvrD-like_C"/>
</dbReference>
<comment type="catalytic activity">
    <reaction evidence="8">
        <text>Couples ATP hydrolysis with the unwinding of duplex DNA by translocating in the 3'-5' direction.</text>
        <dbReference type="EC" id="5.6.2.4"/>
    </reaction>
</comment>
<dbReference type="PANTHER" id="PTHR11070:SF2">
    <property type="entry name" value="ATP-DEPENDENT DNA HELICASE SRS2"/>
    <property type="match status" value="1"/>
</dbReference>
<evidence type="ECO:0000313" key="18">
    <source>
        <dbReference type="Proteomes" id="UP000001208"/>
    </source>
</evidence>
<dbReference type="Pfam" id="PF21196">
    <property type="entry name" value="PcrA_UvrD_tudor"/>
    <property type="match status" value="1"/>
</dbReference>
<keyword evidence="4 12" id="KW-0347">Helicase</keyword>
<evidence type="ECO:0000256" key="10">
    <source>
        <dbReference type="ARBA" id="ARBA00034923"/>
    </source>
</evidence>
<evidence type="ECO:0000256" key="4">
    <source>
        <dbReference type="ARBA" id="ARBA00022806"/>
    </source>
</evidence>
<feature type="coiled-coil region" evidence="13">
    <location>
        <begin position="5"/>
        <end position="32"/>
    </location>
</feature>
<dbReference type="PROSITE" id="PS51217">
    <property type="entry name" value="UVRD_HELICASE_CTER"/>
    <property type="match status" value="1"/>
</dbReference>
<evidence type="ECO:0000256" key="2">
    <source>
        <dbReference type="ARBA" id="ARBA00022741"/>
    </source>
</evidence>
<dbReference type="GO" id="GO:0043138">
    <property type="term" value="F:3'-5' DNA helicase activity"/>
    <property type="evidence" value="ECO:0007669"/>
    <property type="project" value="UniProtKB-EC"/>
</dbReference>
<organism evidence="17 18">
    <name type="scientific">Chloroherpeton thalassium (strain ATCC 35110 / GB-78)</name>
    <dbReference type="NCBI Taxonomy" id="517418"/>
    <lineage>
        <taxon>Bacteria</taxon>
        <taxon>Pseudomonadati</taxon>
        <taxon>Chlorobiota</taxon>
        <taxon>Chlorobiia</taxon>
        <taxon>Chlorobiales</taxon>
        <taxon>Chloroherpetonaceae</taxon>
        <taxon>Chloroherpeton</taxon>
    </lineage>
</organism>
<keyword evidence="7" id="KW-0413">Isomerase</keyword>
<keyword evidence="13" id="KW-0175">Coiled coil</keyword>
<dbReference type="Gene3D" id="3.40.50.300">
    <property type="entry name" value="P-loop containing nucleotide triphosphate hydrolases"/>
    <property type="match status" value="2"/>
</dbReference>
<dbReference type="EMBL" id="CP001100">
    <property type="protein sequence ID" value="ACF15146.1"/>
    <property type="molecule type" value="Genomic_DNA"/>
</dbReference>
<sequence>MINGILDTQKLLAKLETLLKSLNTEQKKAVETTKGPVMIIAGAGSGKTRVITFRIAYIINKENCAPNQILALTFTNKAANEMRSRVEEILGTGSTRGLWIGTFHSNFARLLRQHADRLGFTSDYTIYDADDSKNLIKQIITELGIATDVLAPNAVQGKISMAKNRLVTPEQMSQNASDFISEKTAEVFYKYNERLQKNNALDFDDLLIKPIKLFNEHPEILAHYQERFQYIMIDEYQDTNRAQYIVAKMLAGQHRNICVVGDDAQSIYSWRGADIANILGFQNDYKEATICRLEENYRCTKTILKVANTVISNNKEQLEKTLYTSNETGEPVTLFEATDERREAEKVAMAIRERKLSSGNQNSDFAIFYRTNAQSRALEDALRFNGIAYRVFGGVSFYKRKEIKDIVAYLRFILNSRDEESLLRIINFPARGVGETSLKRLKDIAIEEGFSLYEAICRATHYDLQNRLISALNDFRMLIEDLREIAQQHTAYEVVAELLRKTRLLEILKNENTAEANARYDNLQEFLNFARQFCDKSAEDPSLNAFLQSASLATDQDNADANGNQVTLMTIHAAKGLEFPVVFVTGLEERLFPLNPDEPRELEEERRLFYVALTRAEKKLYVSFAKSRYKFGQSFPAKRSRFIEELDGGSVVTEGGKLLDEIRLQDAEKSRYHYDDSEYTSRSNFSDRAQSRRVAPAASRQTSLTSSSAKKSAIAVGMKVQHKIFGTGKVMAVQGSGDDTKIKVFFRGAGEKTLVLKYANLTVVE</sequence>
<dbReference type="InterPro" id="IPR013986">
    <property type="entry name" value="DExx_box_DNA_helicase_dom_sf"/>
</dbReference>
<evidence type="ECO:0000259" key="16">
    <source>
        <dbReference type="PROSITE" id="PS51217"/>
    </source>
</evidence>
<dbReference type="GO" id="GO:0033202">
    <property type="term" value="C:DNA helicase complex"/>
    <property type="evidence" value="ECO:0007669"/>
    <property type="project" value="TreeGrafter"/>
</dbReference>
<dbReference type="KEGG" id="cts:Ctha_2697"/>
<dbReference type="FunFam" id="1.10.10.160:FF:000001">
    <property type="entry name" value="ATP-dependent DNA helicase"/>
    <property type="match status" value="1"/>
</dbReference>
<dbReference type="CDD" id="cd17932">
    <property type="entry name" value="DEXQc_UvrD"/>
    <property type="match status" value="1"/>
</dbReference>
<evidence type="ECO:0000256" key="6">
    <source>
        <dbReference type="ARBA" id="ARBA00023125"/>
    </source>
</evidence>
<dbReference type="InterPro" id="IPR014016">
    <property type="entry name" value="UvrD-like_ATP-bd"/>
</dbReference>
<reference evidence="17 18" key="1">
    <citation type="submission" date="2008-06" db="EMBL/GenBank/DDBJ databases">
        <title>Complete sequence of Chloroherpeton thalassium ATCC 35110.</title>
        <authorList>
            <consortium name="US DOE Joint Genome Institute"/>
            <person name="Lucas S."/>
            <person name="Copeland A."/>
            <person name="Lapidus A."/>
            <person name="Glavina del Rio T."/>
            <person name="Dalin E."/>
            <person name="Tice H."/>
            <person name="Bruce D."/>
            <person name="Goodwin L."/>
            <person name="Pitluck S."/>
            <person name="Schmutz J."/>
            <person name="Larimer F."/>
            <person name="Land M."/>
            <person name="Hauser L."/>
            <person name="Kyrpides N."/>
            <person name="Mikhailova N."/>
            <person name="Liu Z."/>
            <person name="Li T."/>
            <person name="Zhao F."/>
            <person name="Overmann J."/>
            <person name="Bryant D.A."/>
            <person name="Richardson P."/>
        </authorList>
    </citation>
    <scope>NUCLEOTIDE SEQUENCE [LARGE SCALE GENOMIC DNA]</scope>
    <source>
        <strain evidence="18">ATCC 35110 / GB-78</strain>
    </source>
</reference>
<dbReference type="RefSeq" id="WP_012501228.1">
    <property type="nucleotide sequence ID" value="NC_011026.1"/>
</dbReference>
<keyword evidence="2 12" id="KW-0547">Nucleotide-binding</keyword>
<dbReference type="HOGENOM" id="CLU_004585_5_2_10"/>
<dbReference type="GO" id="GO:0005524">
    <property type="term" value="F:ATP binding"/>
    <property type="evidence" value="ECO:0007669"/>
    <property type="project" value="UniProtKB-UniRule"/>
</dbReference>
<evidence type="ECO:0000256" key="13">
    <source>
        <dbReference type="SAM" id="Coils"/>
    </source>
</evidence>
<dbReference type="Pfam" id="PF13361">
    <property type="entry name" value="UvrD_C"/>
    <property type="match status" value="1"/>
</dbReference>
<comment type="catalytic activity">
    <reaction evidence="11">
        <text>ATP + H2O = ADP + phosphate + H(+)</text>
        <dbReference type="Rhea" id="RHEA:13065"/>
        <dbReference type="ChEBI" id="CHEBI:15377"/>
        <dbReference type="ChEBI" id="CHEBI:15378"/>
        <dbReference type="ChEBI" id="CHEBI:30616"/>
        <dbReference type="ChEBI" id="CHEBI:43474"/>
        <dbReference type="ChEBI" id="CHEBI:456216"/>
        <dbReference type="EC" id="5.6.2.4"/>
    </reaction>
</comment>
<evidence type="ECO:0000313" key="17">
    <source>
        <dbReference type="EMBL" id="ACF15146.1"/>
    </source>
</evidence>
<dbReference type="Proteomes" id="UP000001208">
    <property type="component" value="Chromosome"/>
</dbReference>
<dbReference type="GO" id="GO:0003677">
    <property type="term" value="F:DNA binding"/>
    <property type="evidence" value="ECO:0007669"/>
    <property type="project" value="UniProtKB-KW"/>
</dbReference>
<evidence type="ECO:0000256" key="5">
    <source>
        <dbReference type="ARBA" id="ARBA00022840"/>
    </source>
</evidence>
<evidence type="ECO:0000256" key="8">
    <source>
        <dbReference type="ARBA" id="ARBA00034617"/>
    </source>
</evidence>
<evidence type="ECO:0000256" key="12">
    <source>
        <dbReference type="PROSITE-ProRule" id="PRU00560"/>
    </source>
</evidence>
<name>B3QYS3_CHLT3</name>
<dbReference type="FunFam" id="1.10.486.10:FF:000003">
    <property type="entry name" value="ATP-dependent DNA helicase"/>
    <property type="match status" value="1"/>
</dbReference>
<dbReference type="PANTHER" id="PTHR11070">
    <property type="entry name" value="UVRD / RECB / PCRA DNA HELICASE FAMILY MEMBER"/>
    <property type="match status" value="1"/>
</dbReference>
<evidence type="ECO:0000259" key="15">
    <source>
        <dbReference type="PROSITE" id="PS51198"/>
    </source>
</evidence>
<dbReference type="Gene3D" id="1.10.10.160">
    <property type="match status" value="1"/>
</dbReference>
<dbReference type="Gene3D" id="1.10.486.10">
    <property type="entry name" value="PCRA, domain 4"/>
    <property type="match status" value="1"/>
</dbReference>
<dbReference type="GO" id="GO:0005829">
    <property type="term" value="C:cytosol"/>
    <property type="evidence" value="ECO:0007669"/>
    <property type="project" value="TreeGrafter"/>
</dbReference>
<gene>
    <name evidence="17" type="ordered locus">Ctha_2697</name>
</gene>
<evidence type="ECO:0000256" key="9">
    <source>
        <dbReference type="ARBA" id="ARBA00034808"/>
    </source>
</evidence>
<evidence type="ECO:0000256" key="11">
    <source>
        <dbReference type="ARBA" id="ARBA00048988"/>
    </source>
</evidence>
<dbReference type="eggNOG" id="COG0210">
    <property type="taxonomic scope" value="Bacteria"/>
</dbReference>
<keyword evidence="3 12" id="KW-0378">Hydrolase</keyword>
<dbReference type="InterPro" id="IPR000212">
    <property type="entry name" value="DNA_helicase_UvrD/REP"/>
</dbReference>
<evidence type="ECO:0000256" key="1">
    <source>
        <dbReference type="ARBA" id="ARBA00009922"/>
    </source>
</evidence>
<accession>B3QYS3</accession>